<dbReference type="InterPro" id="IPR036259">
    <property type="entry name" value="MFS_trans_sf"/>
</dbReference>
<evidence type="ECO:0000256" key="8">
    <source>
        <dbReference type="ARBA" id="ARBA00023239"/>
    </source>
</evidence>
<keyword evidence="7" id="KW-0325">Glycoprotein</keyword>
<dbReference type="InterPro" id="IPR011701">
    <property type="entry name" value="MFS"/>
</dbReference>
<dbReference type="Pfam" id="PF14031">
    <property type="entry name" value="D-ser_dehydrat"/>
    <property type="match status" value="1"/>
</dbReference>
<feature type="transmembrane region" description="Helical" evidence="9">
    <location>
        <begin position="311"/>
        <end position="329"/>
    </location>
</feature>
<evidence type="ECO:0000313" key="11">
    <source>
        <dbReference type="EMBL" id="KAH7242071.1"/>
    </source>
</evidence>
<evidence type="ECO:0000259" key="10">
    <source>
        <dbReference type="PROSITE" id="PS50850"/>
    </source>
</evidence>
<gene>
    <name evidence="11" type="ORF">BKA59DRAFT_494451</name>
</gene>
<sequence length="854" mass="94351">MDPKDVKDHKDNASIDDTFAEGTQEETARVVDHIAERQLCRKFDVRLMPVLAIMYLFNALDKGNLGNAQTAGLSDDLNFKPNQYNLLVSIFFVPYVIFAPPVAIMGKKFGAARVLPILMFTFGSMTLLAACVQNFGGLFALRFFLGMAESGFFPLVIYYLTTFYRRGELARRLAVFYAASNIANAFSGLLSFGVFQIDSNMFVWRYLFIIEGSASVLFSAFAFWYLPRSSAEAKFLGEEEKALAFHRMQVDSSSVVQEEFNLKDALKIFTYPTTYCFLMIEICLGVPIQSVALFMPQIIQRLGYGTVKTNLYTVAPNVGGAVMLLILAFSSDFLRIRFPFIMLGFAFTFIGFIIYAAISDVQAQLQLAYYACFMMVWGTSAPSVLLSTWYNNNIANENRRVVLTSVGVPLANLMGLVSSNIFRESEKPKYPTALITTACFGACGCLIAGLLGGFMAFDNMRRNRKAGKKTTAADIPTQRLRDGPSVPEFRWFFVGDSLDSLDTPSMIVDLDVMEANIKKLMDRLLPTGRNIRPHLKTTKSAIIAKKLVAAGAKGGCVAKLSEAEAITAAGFTDLLITCEIVGPAKVARLVELFKKHRSLRIVVDSEVGATAINDALEKSGIEDPIATLIDLDVGLHRTGVKPEGALPLAHHIKDLKHLHLIGIQGYEGHLQHLHDFEDRKTQCLASMKTLTETAQSLKDKGFNIEVVTTGGTGTADFCATVPGVTELQPGSFIFMDTDYRNAIGAYYSHSLSILATVLSKQGERQVTIDTGLKTLTTDSGLSECKDKRYTYNQLGDEHGSLVWEEGTPELKIGDRVEMIPSHIDPTVNLHDVYYAYRNGVVEEIWPVDSRGKVQ</sequence>
<dbReference type="Proteomes" id="UP000813427">
    <property type="component" value="Unassembled WGS sequence"/>
</dbReference>
<evidence type="ECO:0000256" key="2">
    <source>
        <dbReference type="ARBA" id="ARBA00005323"/>
    </source>
</evidence>
<dbReference type="GO" id="GO:0016020">
    <property type="term" value="C:membrane"/>
    <property type="evidence" value="ECO:0007669"/>
    <property type="project" value="UniProtKB-SubCell"/>
</dbReference>
<keyword evidence="12" id="KW-1185">Reference proteome</keyword>
<dbReference type="SUPFAM" id="SSF51419">
    <property type="entry name" value="PLP-binding barrel"/>
    <property type="match status" value="1"/>
</dbReference>
<dbReference type="PROSITE" id="PS50850">
    <property type="entry name" value="MFS"/>
    <property type="match status" value="1"/>
</dbReference>
<feature type="transmembrane region" description="Helical" evidence="9">
    <location>
        <begin position="275"/>
        <end position="299"/>
    </location>
</feature>
<protein>
    <submittedName>
        <fullName evidence="11">Major facilitator superfamily domain-containing protein</fullName>
    </submittedName>
</protein>
<keyword evidence="6 9" id="KW-0472">Membrane</keyword>
<feature type="transmembrane region" description="Helical" evidence="9">
    <location>
        <begin position="336"/>
        <end position="355"/>
    </location>
</feature>
<dbReference type="Gene3D" id="2.40.37.20">
    <property type="entry name" value="D-serine dehydratase-like domain"/>
    <property type="match status" value="1"/>
</dbReference>
<keyword evidence="3" id="KW-0813">Transport</keyword>
<dbReference type="EMBL" id="JAGPXF010000005">
    <property type="protein sequence ID" value="KAH7242071.1"/>
    <property type="molecule type" value="Genomic_DNA"/>
</dbReference>
<evidence type="ECO:0000256" key="7">
    <source>
        <dbReference type="ARBA" id="ARBA00023180"/>
    </source>
</evidence>
<dbReference type="InterPro" id="IPR029066">
    <property type="entry name" value="PLP-binding_barrel"/>
</dbReference>
<comment type="caution">
    <text evidence="11">The sequence shown here is derived from an EMBL/GenBank/DDBJ whole genome shotgun (WGS) entry which is preliminary data.</text>
</comment>
<proteinExistence type="inferred from homology"/>
<evidence type="ECO:0000256" key="4">
    <source>
        <dbReference type="ARBA" id="ARBA00022692"/>
    </source>
</evidence>
<feature type="transmembrane region" description="Helical" evidence="9">
    <location>
        <begin position="367"/>
        <end position="389"/>
    </location>
</feature>
<dbReference type="SUPFAM" id="SSF103473">
    <property type="entry name" value="MFS general substrate transporter"/>
    <property type="match status" value="1"/>
</dbReference>
<reference evidence="11" key="1">
    <citation type="journal article" date="2021" name="Nat. Commun.">
        <title>Genetic determinants of endophytism in the Arabidopsis root mycobiome.</title>
        <authorList>
            <person name="Mesny F."/>
            <person name="Miyauchi S."/>
            <person name="Thiergart T."/>
            <person name="Pickel B."/>
            <person name="Atanasova L."/>
            <person name="Karlsson M."/>
            <person name="Huettel B."/>
            <person name="Barry K.W."/>
            <person name="Haridas S."/>
            <person name="Chen C."/>
            <person name="Bauer D."/>
            <person name="Andreopoulos W."/>
            <person name="Pangilinan J."/>
            <person name="LaButti K."/>
            <person name="Riley R."/>
            <person name="Lipzen A."/>
            <person name="Clum A."/>
            <person name="Drula E."/>
            <person name="Henrissat B."/>
            <person name="Kohler A."/>
            <person name="Grigoriev I.V."/>
            <person name="Martin F.M."/>
            <person name="Hacquard S."/>
        </authorList>
    </citation>
    <scope>NUCLEOTIDE SEQUENCE</scope>
    <source>
        <strain evidence="11">MPI-SDFR-AT-0068</strain>
    </source>
</reference>
<feature type="transmembrane region" description="Helical" evidence="9">
    <location>
        <begin position="203"/>
        <end position="226"/>
    </location>
</feature>
<dbReference type="Pfam" id="PF01168">
    <property type="entry name" value="Ala_racemase_N"/>
    <property type="match status" value="1"/>
</dbReference>
<evidence type="ECO:0000256" key="3">
    <source>
        <dbReference type="ARBA" id="ARBA00022448"/>
    </source>
</evidence>
<comment type="similarity">
    <text evidence="2">Belongs to the DSD1 family.</text>
</comment>
<keyword evidence="4 9" id="KW-0812">Transmembrane</keyword>
<dbReference type="SMART" id="SM01119">
    <property type="entry name" value="D-ser_dehydrat"/>
    <property type="match status" value="1"/>
</dbReference>
<evidence type="ECO:0000313" key="12">
    <source>
        <dbReference type="Proteomes" id="UP000813427"/>
    </source>
</evidence>
<dbReference type="Gene3D" id="3.20.20.10">
    <property type="entry name" value="Alanine racemase"/>
    <property type="match status" value="1"/>
</dbReference>
<feature type="transmembrane region" description="Helical" evidence="9">
    <location>
        <begin position="434"/>
        <end position="457"/>
    </location>
</feature>
<feature type="transmembrane region" description="Helical" evidence="9">
    <location>
        <begin position="84"/>
        <end position="105"/>
    </location>
</feature>
<evidence type="ECO:0000256" key="9">
    <source>
        <dbReference type="SAM" id="Phobius"/>
    </source>
</evidence>
<organism evidence="11 12">
    <name type="scientific">Fusarium tricinctum</name>
    <dbReference type="NCBI Taxonomy" id="61284"/>
    <lineage>
        <taxon>Eukaryota</taxon>
        <taxon>Fungi</taxon>
        <taxon>Dikarya</taxon>
        <taxon>Ascomycota</taxon>
        <taxon>Pezizomycotina</taxon>
        <taxon>Sordariomycetes</taxon>
        <taxon>Hypocreomycetidae</taxon>
        <taxon>Hypocreales</taxon>
        <taxon>Nectriaceae</taxon>
        <taxon>Fusarium</taxon>
        <taxon>Fusarium tricinctum species complex</taxon>
    </lineage>
</organism>
<evidence type="ECO:0000256" key="1">
    <source>
        <dbReference type="ARBA" id="ARBA00004141"/>
    </source>
</evidence>
<dbReference type="Gene3D" id="1.20.1250.20">
    <property type="entry name" value="MFS general substrate transporter like domains"/>
    <property type="match status" value="1"/>
</dbReference>
<feature type="domain" description="Major facilitator superfamily (MFS) profile" evidence="10">
    <location>
        <begin position="47"/>
        <end position="461"/>
    </location>
</feature>
<dbReference type="PANTHER" id="PTHR43791:SF50">
    <property type="entry name" value="TRANSPORTER, PUTATIVE (AFU_ORTHOLOGUE AFUA_2G00840)-RELATED"/>
    <property type="match status" value="1"/>
</dbReference>
<dbReference type="InterPro" id="IPR026956">
    <property type="entry name" value="D-ser_dehydrat-like_dom"/>
</dbReference>
<feature type="transmembrane region" description="Helical" evidence="9">
    <location>
        <begin position="141"/>
        <end position="161"/>
    </location>
</feature>
<dbReference type="CDD" id="cd06819">
    <property type="entry name" value="PLPDE_III_LS_D-TA"/>
    <property type="match status" value="1"/>
</dbReference>
<dbReference type="FunFam" id="1.20.1250.20:FF:000013">
    <property type="entry name" value="MFS general substrate transporter"/>
    <property type="match status" value="1"/>
</dbReference>
<dbReference type="GO" id="GO:0016829">
    <property type="term" value="F:lyase activity"/>
    <property type="evidence" value="ECO:0007669"/>
    <property type="project" value="UniProtKB-KW"/>
</dbReference>
<dbReference type="FunFam" id="1.20.1250.20:FF:000188">
    <property type="entry name" value="MFS general substrate transporter"/>
    <property type="match status" value="1"/>
</dbReference>
<dbReference type="GO" id="GO:0022857">
    <property type="term" value="F:transmembrane transporter activity"/>
    <property type="evidence" value="ECO:0007669"/>
    <property type="project" value="InterPro"/>
</dbReference>
<dbReference type="AlphaFoldDB" id="A0A8K0WAF3"/>
<dbReference type="InterPro" id="IPR001608">
    <property type="entry name" value="Ala_racemase_N"/>
</dbReference>
<evidence type="ECO:0000256" key="6">
    <source>
        <dbReference type="ARBA" id="ARBA00023136"/>
    </source>
</evidence>
<name>A0A8K0WAF3_9HYPO</name>
<dbReference type="PANTHER" id="PTHR43791">
    <property type="entry name" value="PERMEASE-RELATED"/>
    <property type="match status" value="1"/>
</dbReference>
<accession>A0A8K0WAF3</accession>
<keyword evidence="5 9" id="KW-1133">Transmembrane helix</keyword>
<feature type="transmembrane region" description="Helical" evidence="9">
    <location>
        <begin position="401"/>
        <end position="422"/>
    </location>
</feature>
<evidence type="ECO:0000256" key="5">
    <source>
        <dbReference type="ARBA" id="ARBA00022989"/>
    </source>
</evidence>
<feature type="transmembrane region" description="Helical" evidence="9">
    <location>
        <begin position="173"/>
        <end position="197"/>
    </location>
</feature>
<dbReference type="InterPro" id="IPR020846">
    <property type="entry name" value="MFS_dom"/>
</dbReference>
<keyword evidence="8" id="KW-0456">Lyase</keyword>
<dbReference type="Pfam" id="PF07690">
    <property type="entry name" value="MFS_1"/>
    <property type="match status" value="1"/>
</dbReference>
<comment type="subcellular location">
    <subcellularLocation>
        <location evidence="1">Membrane</location>
        <topology evidence="1">Multi-pass membrane protein</topology>
    </subcellularLocation>
</comment>
<dbReference type="OrthoDB" id="2985014at2759"/>
<dbReference type="InterPro" id="IPR042208">
    <property type="entry name" value="D-ser_dehydrat-like_sf"/>
</dbReference>
<feature type="transmembrane region" description="Helical" evidence="9">
    <location>
        <begin position="117"/>
        <end position="135"/>
    </location>
</feature>